<comment type="caution">
    <text evidence="1">The sequence shown here is derived from an EMBL/GenBank/DDBJ whole genome shotgun (WGS) entry which is preliminary data.</text>
</comment>
<gene>
    <name evidence="1" type="ORF">EAY07_02130</name>
</gene>
<reference evidence="1 2" key="1">
    <citation type="journal article" date="2021" name="PeerJ">
        <title>Analysis of 44 Vibrio anguillarum genomes reveals high genetic diversity.</title>
        <authorList>
            <person name="Hansen M.J."/>
            <person name="Dalsgaard I."/>
        </authorList>
    </citation>
    <scope>NUCLEOTIDE SEQUENCE [LARGE SCALE GENOMIC DNA]</scope>
    <source>
        <strain evidence="1 2">17-16730-2A</strain>
    </source>
</reference>
<accession>A0AAW4AAT2</accession>
<organism evidence="1 2">
    <name type="scientific">Vibrio anguillarum</name>
    <name type="common">Listonella anguillarum</name>
    <dbReference type="NCBI Taxonomy" id="55601"/>
    <lineage>
        <taxon>Bacteria</taxon>
        <taxon>Pseudomonadati</taxon>
        <taxon>Pseudomonadota</taxon>
        <taxon>Gammaproteobacteria</taxon>
        <taxon>Vibrionales</taxon>
        <taxon>Vibrionaceae</taxon>
        <taxon>Vibrio</taxon>
    </lineage>
</organism>
<dbReference type="EMBL" id="RDOM01000006">
    <property type="protein sequence ID" value="MBF4270863.1"/>
    <property type="molecule type" value="Genomic_DNA"/>
</dbReference>
<dbReference type="AlphaFoldDB" id="A0AAW4AAT2"/>
<name>A0AAW4AAT2_VIBAN</name>
<evidence type="ECO:0000313" key="2">
    <source>
        <dbReference type="Proteomes" id="UP000722957"/>
    </source>
</evidence>
<dbReference type="Proteomes" id="UP000722957">
    <property type="component" value="Unassembled WGS sequence"/>
</dbReference>
<protein>
    <submittedName>
        <fullName evidence="1">Uncharacterized protein</fullName>
    </submittedName>
</protein>
<evidence type="ECO:0000313" key="1">
    <source>
        <dbReference type="EMBL" id="MBF4270863.1"/>
    </source>
</evidence>
<sequence>MIPKCNILVSNDVIVHQCNSQISFHLKLESRRKIERCKSEKISPTTEGRSEDRQYRKRLFFSLHTRGMVGIVHKNLRKYCSISSAQIVPKPLAKYTLIFASNAFQFHTYPTIPFRLKILICQDQAQQKSALRRFDE</sequence>
<proteinExistence type="predicted"/>